<dbReference type="PRINTS" id="PR00298">
    <property type="entry name" value="CHAPERONIN60"/>
</dbReference>
<dbReference type="NCBIfam" id="TIGR02348">
    <property type="entry name" value="GroEL"/>
    <property type="match status" value="1"/>
</dbReference>
<keyword evidence="6" id="KW-0496">Mitochondrion</keyword>
<dbReference type="InterPro" id="IPR027410">
    <property type="entry name" value="TCP-1-like_intermed_sf"/>
</dbReference>
<dbReference type="SUPFAM" id="SSF52029">
    <property type="entry name" value="GroEL apical domain-like"/>
    <property type="match status" value="1"/>
</dbReference>
<dbReference type="GO" id="GO:0005524">
    <property type="term" value="F:ATP binding"/>
    <property type="evidence" value="ECO:0007669"/>
    <property type="project" value="UniProtKB-KW"/>
</dbReference>
<dbReference type="InterPro" id="IPR001844">
    <property type="entry name" value="Cpn60/GroEL"/>
</dbReference>
<keyword evidence="3" id="KW-0547">Nucleotide-binding</keyword>
<evidence type="ECO:0000256" key="2">
    <source>
        <dbReference type="ARBA" id="ARBA00006607"/>
    </source>
</evidence>
<comment type="similarity">
    <text evidence="2 9">Belongs to the chaperonin (HSP60) family.</text>
</comment>
<dbReference type="InterPro" id="IPR002423">
    <property type="entry name" value="Cpn60/GroEL/TCP-1"/>
</dbReference>
<keyword evidence="7" id="KW-0143">Chaperone</keyword>
<sequence>MYRFTKTISRTASPLIQYVVRRSLAKDIKFGTDARVLMLQGVDILADAVAVTMGPKGRNVILEQSWGAPKITKDGVTVAKGIELKDKFQNIGAKLVQDVANNTNEEAGDGTTSATILARAIAKEGFDKISRGANPIEVRRGIMLAVSTVVAELKRMSKTVTTPEEIAQVATISANGDVSIGDIISNAMKKVGKDGVITVKDGKTLMDELEVIEGMKFDRGYISPYFINTTKGAKCEYQDAFLLLSEKKISSVQELIPALELANSQRKPLLIIAEDIDGEALTTLVINRLKVGLQVCAIKAPGFGDNRKNTLRDIAIACGGTVFGDEANLHKLDEITAQDFGRIGEVIITKDDTLLMRGKGDPSAVEQRVNSLKDEIADTNSEYEKEKLQERLAKLSNGIAVLKVGGGSEVEVNEKKDRITDALNATRAAVEEGIVPGGGVALLRCLKVLEKDAGALNEDQKIGIDIVRKALRMPCATIAKNAGKDGSVIVEKVLMSPFEIGYDAQRDEFVDMVKTGIIDPTKVVRSALQDASGVASLLTTAEAVVVEAPKPEKDAAAAGAGMGGMGGGMGGMGF</sequence>
<dbReference type="FunFam" id="3.30.260.10:FF:000019">
    <property type="entry name" value="60 kDa heat shock mitochondrial"/>
    <property type="match status" value="1"/>
</dbReference>
<keyword evidence="4" id="KW-0067">ATP-binding</keyword>
<comment type="caution">
    <text evidence="10">The sequence shown here is derived from an EMBL/GenBank/DDBJ whole genome shotgun (WGS) entry which is preliminary data.</text>
</comment>
<dbReference type="GO" id="GO:0042026">
    <property type="term" value="P:protein refolding"/>
    <property type="evidence" value="ECO:0007669"/>
    <property type="project" value="InterPro"/>
</dbReference>
<dbReference type="GO" id="GO:0140662">
    <property type="term" value="F:ATP-dependent protein folding chaperone"/>
    <property type="evidence" value="ECO:0007669"/>
    <property type="project" value="InterPro"/>
</dbReference>
<evidence type="ECO:0000256" key="8">
    <source>
        <dbReference type="ARBA" id="ARBA00030005"/>
    </source>
</evidence>
<dbReference type="InterPro" id="IPR018370">
    <property type="entry name" value="Chaperonin_Cpn60_CS"/>
</dbReference>
<dbReference type="EMBL" id="CAJNOR010000460">
    <property type="protein sequence ID" value="CAF0921143.1"/>
    <property type="molecule type" value="Genomic_DNA"/>
</dbReference>
<organism evidence="10 11">
    <name type="scientific">Adineta ricciae</name>
    <name type="common">Rotifer</name>
    <dbReference type="NCBI Taxonomy" id="249248"/>
    <lineage>
        <taxon>Eukaryota</taxon>
        <taxon>Metazoa</taxon>
        <taxon>Spiralia</taxon>
        <taxon>Gnathifera</taxon>
        <taxon>Rotifera</taxon>
        <taxon>Eurotatoria</taxon>
        <taxon>Bdelloidea</taxon>
        <taxon>Adinetida</taxon>
        <taxon>Adinetidae</taxon>
        <taxon>Adineta</taxon>
    </lineage>
</organism>
<dbReference type="Gene3D" id="3.50.7.10">
    <property type="entry name" value="GroEL"/>
    <property type="match status" value="1"/>
</dbReference>
<gene>
    <name evidence="10" type="ORF">XAT740_LOCUS9043</name>
</gene>
<dbReference type="NCBIfam" id="NF000592">
    <property type="entry name" value="PRK00013.1"/>
    <property type="match status" value="1"/>
</dbReference>
<dbReference type="GO" id="GO:0005759">
    <property type="term" value="C:mitochondrial matrix"/>
    <property type="evidence" value="ECO:0007669"/>
    <property type="project" value="UniProtKB-SubCell"/>
</dbReference>
<dbReference type="Gene3D" id="1.10.560.10">
    <property type="entry name" value="GroEL-like equatorial domain"/>
    <property type="match status" value="1"/>
</dbReference>
<dbReference type="PROSITE" id="PS00296">
    <property type="entry name" value="CHAPERONINS_CPN60"/>
    <property type="match status" value="1"/>
</dbReference>
<accession>A0A814B550</accession>
<dbReference type="NCBIfam" id="NF009487">
    <property type="entry name" value="PRK12849.1"/>
    <property type="match status" value="1"/>
</dbReference>
<dbReference type="NCBIfam" id="NF009489">
    <property type="entry name" value="PRK12851.1"/>
    <property type="match status" value="1"/>
</dbReference>
<evidence type="ECO:0000256" key="7">
    <source>
        <dbReference type="ARBA" id="ARBA00023186"/>
    </source>
</evidence>
<evidence type="ECO:0000256" key="3">
    <source>
        <dbReference type="ARBA" id="ARBA00022741"/>
    </source>
</evidence>
<dbReference type="HAMAP" id="MF_00600">
    <property type="entry name" value="CH60"/>
    <property type="match status" value="1"/>
</dbReference>
<reference evidence="10" key="1">
    <citation type="submission" date="2021-02" db="EMBL/GenBank/DDBJ databases">
        <authorList>
            <person name="Nowell W R."/>
        </authorList>
    </citation>
    <scope>NUCLEOTIDE SEQUENCE</scope>
</reference>
<evidence type="ECO:0000256" key="4">
    <source>
        <dbReference type="ARBA" id="ARBA00022840"/>
    </source>
</evidence>
<name>A0A814B550_ADIRI</name>
<keyword evidence="11" id="KW-1185">Reference proteome</keyword>
<dbReference type="Proteomes" id="UP000663828">
    <property type="component" value="Unassembled WGS sequence"/>
</dbReference>
<evidence type="ECO:0000256" key="5">
    <source>
        <dbReference type="ARBA" id="ARBA00022946"/>
    </source>
</evidence>
<dbReference type="InterPro" id="IPR027413">
    <property type="entry name" value="GROEL-like_equatorial_sf"/>
</dbReference>
<dbReference type="FunFam" id="1.10.560.10:FF:000031">
    <property type="entry name" value="60 kDa heat shock protein, mitochondrial"/>
    <property type="match status" value="1"/>
</dbReference>
<evidence type="ECO:0000256" key="9">
    <source>
        <dbReference type="RuleBase" id="RU000418"/>
    </source>
</evidence>
<keyword evidence="5" id="KW-0809">Transit peptide</keyword>
<evidence type="ECO:0000313" key="11">
    <source>
        <dbReference type="Proteomes" id="UP000663828"/>
    </source>
</evidence>
<evidence type="ECO:0000313" key="10">
    <source>
        <dbReference type="EMBL" id="CAF0921143.1"/>
    </source>
</evidence>
<comment type="subcellular location">
    <subcellularLocation>
        <location evidence="1">Mitochondrion matrix</location>
    </subcellularLocation>
</comment>
<dbReference type="Pfam" id="PF00118">
    <property type="entry name" value="Cpn60_TCP1"/>
    <property type="match status" value="1"/>
</dbReference>
<evidence type="ECO:0000256" key="6">
    <source>
        <dbReference type="ARBA" id="ARBA00023128"/>
    </source>
</evidence>
<dbReference type="SUPFAM" id="SSF48592">
    <property type="entry name" value="GroEL equatorial domain-like"/>
    <property type="match status" value="1"/>
</dbReference>
<dbReference type="CDD" id="cd03344">
    <property type="entry name" value="GroEL"/>
    <property type="match status" value="1"/>
</dbReference>
<dbReference type="SUPFAM" id="SSF54849">
    <property type="entry name" value="GroEL-intermediate domain like"/>
    <property type="match status" value="1"/>
</dbReference>
<dbReference type="NCBIfam" id="NF009488">
    <property type="entry name" value="PRK12850.1"/>
    <property type="match status" value="1"/>
</dbReference>
<proteinExistence type="inferred from homology"/>
<dbReference type="Gene3D" id="3.30.260.10">
    <property type="entry name" value="TCP-1-like chaperonin intermediate domain"/>
    <property type="match status" value="1"/>
</dbReference>
<dbReference type="FunFam" id="3.50.7.10:FF:000001">
    <property type="entry name" value="60 kDa chaperonin"/>
    <property type="match status" value="1"/>
</dbReference>
<dbReference type="AlphaFoldDB" id="A0A814B550"/>
<dbReference type="PANTHER" id="PTHR45633">
    <property type="entry name" value="60 KDA HEAT SHOCK PROTEIN, MITOCHONDRIAL"/>
    <property type="match status" value="1"/>
</dbReference>
<dbReference type="InterPro" id="IPR027409">
    <property type="entry name" value="GroEL-like_apical_dom_sf"/>
</dbReference>
<protein>
    <recommendedName>
        <fullName evidence="8">Heat shock protein 60</fullName>
    </recommendedName>
</protein>
<evidence type="ECO:0000256" key="1">
    <source>
        <dbReference type="ARBA" id="ARBA00004305"/>
    </source>
</evidence>